<protein>
    <recommendedName>
        <fullName evidence="1">Nudix hydrolase domain-containing protein</fullName>
    </recommendedName>
</protein>
<dbReference type="InterPro" id="IPR000086">
    <property type="entry name" value="NUDIX_hydrolase_dom"/>
</dbReference>
<keyword evidence="3" id="KW-1185">Reference proteome</keyword>
<dbReference type="Gene3D" id="3.90.79.10">
    <property type="entry name" value="Nucleoside Triphosphate Pyrophosphohydrolase"/>
    <property type="match status" value="1"/>
</dbReference>
<reference evidence="2 3" key="1">
    <citation type="submission" date="2017-08" db="EMBL/GenBank/DDBJ databases">
        <title>Acidophilic green algal genome provides insights into adaptation to an acidic environment.</title>
        <authorList>
            <person name="Hirooka S."/>
            <person name="Hirose Y."/>
            <person name="Kanesaki Y."/>
            <person name="Higuchi S."/>
            <person name="Fujiwara T."/>
            <person name="Onuma R."/>
            <person name="Era A."/>
            <person name="Ohbayashi R."/>
            <person name="Uzuka A."/>
            <person name="Nozaki H."/>
            <person name="Yoshikawa H."/>
            <person name="Miyagishima S.Y."/>
        </authorList>
    </citation>
    <scope>NUCLEOTIDE SEQUENCE [LARGE SCALE GENOMIC DNA]</scope>
    <source>
        <strain evidence="2 3">NIES-2499</strain>
    </source>
</reference>
<dbReference type="PANTHER" id="PTHR43736:SF1">
    <property type="entry name" value="DIHYDRONEOPTERIN TRIPHOSPHATE DIPHOSPHATASE"/>
    <property type="match status" value="1"/>
</dbReference>
<dbReference type="AlphaFoldDB" id="A0A250WQ42"/>
<evidence type="ECO:0000259" key="1">
    <source>
        <dbReference type="Pfam" id="PF00293"/>
    </source>
</evidence>
<name>A0A250WQ42_9CHLO</name>
<evidence type="ECO:0000313" key="2">
    <source>
        <dbReference type="EMBL" id="GAX72957.1"/>
    </source>
</evidence>
<dbReference type="Pfam" id="PF00293">
    <property type="entry name" value="NUDIX"/>
    <property type="match status" value="1"/>
</dbReference>
<evidence type="ECO:0000313" key="3">
    <source>
        <dbReference type="Proteomes" id="UP000232323"/>
    </source>
</evidence>
<dbReference type="SUPFAM" id="SSF55811">
    <property type="entry name" value="Nudix"/>
    <property type="match status" value="1"/>
</dbReference>
<dbReference type="InterPro" id="IPR015797">
    <property type="entry name" value="NUDIX_hydrolase-like_dom_sf"/>
</dbReference>
<dbReference type="PANTHER" id="PTHR43736">
    <property type="entry name" value="ADP-RIBOSE PYROPHOSPHATASE"/>
    <property type="match status" value="1"/>
</dbReference>
<organism evidence="2 3">
    <name type="scientific">Chlamydomonas eustigma</name>
    <dbReference type="NCBI Taxonomy" id="1157962"/>
    <lineage>
        <taxon>Eukaryota</taxon>
        <taxon>Viridiplantae</taxon>
        <taxon>Chlorophyta</taxon>
        <taxon>core chlorophytes</taxon>
        <taxon>Chlorophyceae</taxon>
        <taxon>CS clade</taxon>
        <taxon>Chlamydomonadales</taxon>
        <taxon>Chlamydomonadaceae</taxon>
        <taxon>Chlamydomonas</taxon>
    </lineage>
</organism>
<accession>A0A250WQ42</accession>
<dbReference type="OrthoDB" id="447842at2759"/>
<sequence>MLIASAQLTAFIVDSDRLSHACYLESPDDQFQSLFYGLEPEVKDEGAGFPLTSCPPHSVSLERVAKHRRVEIEYKRLPMEFYKFAVEHLPIVCVDVVLQRPSDGKVLLFYRKDKPAAKIWWWPGGRMFRGETFEDTALRKIRDETGAGDTVNATAEGIIQVWNTFFPDSSWDQGRRPEQYGTQTVNVTIFCKQGALVQPVTCIPSINFGPQLDPRLQIGCKIWRFKA</sequence>
<comment type="caution">
    <text evidence="2">The sequence shown here is derived from an EMBL/GenBank/DDBJ whole genome shotgun (WGS) entry which is preliminary data.</text>
</comment>
<feature type="domain" description="Nudix hydrolase" evidence="1">
    <location>
        <begin position="92"/>
        <end position="170"/>
    </location>
</feature>
<dbReference type="Proteomes" id="UP000232323">
    <property type="component" value="Unassembled WGS sequence"/>
</dbReference>
<dbReference type="EMBL" id="BEGY01000001">
    <property type="protein sequence ID" value="GAX72957.1"/>
    <property type="molecule type" value="Genomic_DNA"/>
</dbReference>
<proteinExistence type="predicted"/>
<gene>
    <name evidence="2" type="ORF">CEUSTIGMA_g412.t1</name>
</gene>